<name>A0A2M6YQT8_9BACT</name>
<proteinExistence type="predicted"/>
<protein>
    <recommendedName>
        <fullName evidence="3">Nucleotidyl transferase AbiEii/AbiGii toxin family protein</fullName>
    </recommendedName>
</protein>
<evidence type="ECO:0000313" key="2">
    <source>
        <dbReference type="Proteomes" id="UP000229502"/>
    </source>
</evidence>
<accession>A0A2M6YQT8</accession>
<dbReference type="Proteomes" id="UP000229502">
    <property type="component" value="Unassembled WGS sequence"/>
</dbReference>
<evidence type="ECO:0008006" key="3">
    <source>
        <dbReference type="Google" id="ProtNLM"/>
    </source>
</evidence>
<comment type="caution">
    <text evidence="1">The sequence shown here is derived from an EMBL/GenBank/DDBJ whole genome shotgun (WGS) entry which is preliminary data.</text>
</comment>
<gene>
    <name evidence="1" type="ORF">COT03_02840</name>
</gene>
<dbReference type="EMBL" id="PEWZ01000135">
    <property type="protein sequence ID" value="PIU33645.1"/>
    <property type="molecule type" value="Genomic_DNA"/>
</dbReference>
<organism evidence="1 2">
    <name type="scientific">Candidatus Shapirobacteria bacterium CG07_land_8_20_14_0_80_39_18</name>
    <dbReference type="NCBI Taxonomy" id="1974882"/>
    <lineage>
        <taxon>Bacteria</taxon>
        <taxon>Candidatus Shapironibacteriota</taxon>
    </lineage>
</organism>
<reference evidence="2" key="1">
    <citation type="submission" date="2017-09" db="EMBL/GenBank/DDBJ databases">
        <title>Depth-based differentiation of microbial function through sediment-hosted aquifers and enrichment of novel symbionts in the deep terrestrial subsurface.</title>
        <authorList>
            <person name="Probst A.J."/>
            <person name="Ladd B."/>
            <person name="Jarett J.K."/>
            <person name="Geller-Mcgrath D.E."/>
            <person name="Sieber C.M.K."/>
            <person name="Emerson J.B."/>
            <person name="Anantharaman K."/>
            <person name="Thomas B.C."/>
            <person name="Malmstrom R."/>
            <person name="Stieglmeier M."/>
            <person name="Klingl A."/>
            <person name="Woyke T."/>
            <person name="Ryan C.M."/>
            <person name="Banfield J.F."/>
        </authorList>
    </citation>
    <scope>NUCLEOTIDE SEQUENCE [LARGE SCALE GENOMIC DNA]</scope>
</reference>
<dbReference type="AlphaFoldDB" id="A0A2M6YQT8"/>
<sequence length="245" mass="27624">MSILKELQGKDCELLAEKKRDLDLHVLSVVSSTVNSLPEAHFILTGSYAIEALTGNRLEHRDMDANIYVANLGYDLPKIEALITGEIKEPETQFRAYKKTVDRLEYDVDVVSGQIAPRRLEIQFVEIVSVSGTGILEFSLKERTDRVLKVPTVLLPLEDSKGREFLFRIKSLPYSIATWAIRISGFALNPKRSLRSEDRGTFKLLLSQGYDYQEVILVIEGHSQRPIDKTGSQIFEQALKSLSIA</sequence>
<evidence type="ECO:0000313" key="1">
    <source>
        <dbReference type="EMBL" id="PIU33645.1"/>
    </source>
</evidence>